<evidence type="ECO:0000313" key="3">
    <source>
        <dbReference type="Proteomes" id="UP001501295"/>
    </source>
</evidence>
<gene>
    <name evidence="2" type="ORF">GCM10025780_20870</name>
</gene>
<keyword evidence="3" id="KW-1185">Reference proteome</keyword>
<keyword evidence="1" id="KW-0472">Membrane</keyword>
<accession>A0ABP8VZ90</accession>
<keyword evidence="1" id="KW-0812">Transmembrane</keyword>
<evidence type="ECO:0008006" key="4">
    <source>
        <dbReference type="Google" id="ProtNLM"/>
    </source>
</evidence>
<evidence type="ECO:0000256" key="1">
    <source>
        <dbReference type="SAM" id="Phobius"/>
    </source>
</evidence>
<dbReference type="EMBL" id="BAABLM010000003">
    <property type="protein sequence ID" value="GAA4676105.1"/>
    <property type="molecule type" value="Genomic_DNA"/>
</dbReference>
<reference evidence="3" key="1">
    <citation type="journal article" date="2019" name="Int. J. Syst. Evol. Microbiol.">
        <title>The Global Catalogue of Microorganisms (GCM) 10K type strain sequencing project: providing services to taxonomists for standard genome sequencing and annotation.</title>
        <authorList>
            <consortium name="The Broad Institute Genomics Platform"/>
            <consortium name="The Broad Institute Genome Sequencing Center for Infectious Disease"/>
            <person name="Wu L."/>
            <person name="Ma J."/>
        </authorList>
    </citation>
    <scope>NUCLEOTIDE SEQUENCE [LARGE SCALE GENOMIC DNA]</scope>
    <source>
        <strain evidence="3">JCM 18956</strain>
    </source>
</reference>
<dbReference type="Proteomes" id="UP001501295">
    <property type="component" value="Unassembled WGS sequence"/>
</dbReference>
<proteinExistence type="predicted"/>
<comment type="caution">
    <text evidence="2">The sequence shown here is derived from an EMBL/GenBank/DDBJ whole genome shotgun (WGS) entry which is preliminary data.</text>
</comment>
<dbReference type="RefSeq" id="WP_345375795.1">
    <property type="nucleotide sequence ID" value="NZ_BAABLM010000003.1"/>
</dbReference>
<feature type="transmembrane region" description="Helical" evidence="1">
    <location>
        <begin position="169"/>
        <end position="193"/>
    </location>
</feature>
<organism evidence="2 3">
    <name type="scientific">Frondihabitans cladoniiphilus</name>
    <dbReference type="NCBI Taxonomy" id="715785"/>
    <lineage>
        <taxon>Bacteria</taxon>
        <taxon>Bacillati</taxon>
        <taxon>Actinomycetota</taxon>
        <taxon>Actinomycetes</taxon>
        <taxon>Micrococcales</taxon>
        <taxon>Microbacteriaceae</taxon>
        <taxon>Frondihabitans</taxon>
    </lineage>
</organism>
<evidence type="ECO:0000313" key="2">
    <source>
        <dbReference type="EMBL" id="GAA4676105.1"/>
    </source>
</evidence>
<keyword evidence="1" id="KW-1133">Transmembrane helix</keyword>
<protein>
    <recommendedName>
        <fullName evidence="4">DNA-binding ferritin-like protein (Dps family)</fullName>
    </recommendedName>
</protein>
<sequence length="211" mass="22147">MATSRKRTAEFEKLKKDAAEVWGEQREALVHASKFWQEAGTEAAAVAVNDVAPRVKAAFEHQVKPALATGVANASIAATHGKETLVKDVLPAAKAAFESSSLSDLADDPRVKDLVKSGKKLSKKATRNLAKKAAKQAAKHPGKTAKLAKNVAKASKTVKKAKKAHDKSGIGGGGVFLIILGVIGLGALAYAAFQTLRADDELWVADDADKA</sequence>
<name>A0ABP8VZ90_9MICO</name>